<dbReference type="SUPFAM" id="SSF116734">
    <property type="entry name" value="DNA methylase specificity domain"/>
    <property type="match status" value="1"/>
</dbReference>
<sequence length="258" mass="27945">MASPATRDQQVTSSSYGSSRELPSGWAWTTLGDLSQIVQGQSPPSSTYNEDGKGLPFYQGKLEFGPLCPTPRKWCSAPTKTAEKGDVLVSVRAPVGPTNICPAKSCIGRGLAAVRPLAGVETLFLLYLLRTNAARLAGKGTGSTFSAISGDDLRSLDVPVPPLPEQRRIVAKIEERLSVVDAEEKAIEAALAQAARLRQAILKRAFEGRLVPQDPTDEPASELLKRIREARAKQPIAKRRGRIAIRQEPIAKRRGKKE</sequence>
<evidence type="ECO:0000259" key="5">
    <source>
        <dbReference type="Pfam" id="PF01420"/>
    </source>
</evidence>
<dbReference type="Proteomes" id="UP000075398">
    <property type="component" value="Unassembled WGS sequence"/>
</dbReference>
<dbReference type="PANTHER" id="PTHR43140">
    <property type="entry name" value="TYPE-1 RESTRICTION ENZYME ECOKI SPECIFICITY PROTEIN"/>
    <property type="match status" value="1"/>
</dbReference>
<evidence type="ECO:0000256" key="1">
    <source>
        <dbReference type="ARBA" id="ARBA00010923"/>
    </source>
</evidence>
<dbReference type="Gene3D" id="3.90.220.20">
    <property type="entry name" value="DNA methylase specificity domains"/>
    <property type="match status" value="1"/>
</dbReference>
<dbReference type="GO" id="GO:0003677">
    <property type="term" value="F:DNA binding"/>
    <property type="evidence" value="ECO:0007669"/>
    <property type="project" value="UniProtKB-KW"/>
</dbReference>
<gene>
    <name evidence="6" type="ORF">AMQ22_01345</name>
</gene>
<dbReference type="InterPro" id="IPR051212">
    <property type="entry name" value="Type-I_RE_S_subunit"/>
</dbReference>
<dbReference type="PATRIC" id="fig|1705409.3.peg.1401"/>
<dbReference type="PANTHER" id="PTHR43140:SF1">
    <property type="entry name" value="TYPE I RESTRICTION ENZYME ECOKI SPECIFICITY SUBUNIT"/>
    <property type="match status" value="1"/>
</dbReference>
<feature type="compositionally biased region" description="Polar residues" evidence="4">
    <location>
        <begin position="1"/>
        <end position="18"/>
    </location>
</feature>
<feature type="region of interest" description="Disordered" evidence="4">
    <location>
        <begin position="1"/>
        <end position="23"/>
    </location>
</feature>
<comment type="caution">
    <text evidence="6">The sequence shown here is derived from an EMBL/GenBank/DDBJ whole genome shotgun (WGS) entry which is preliminary data.</text>
</comment>
<evidence type="ECO:0000256" key="3">
    <source>
        <dbReference type="ARBA" id="ARBA00023125"/>
    </source>
</evidence>
<dbReference type="Pfam" id="PF01420">
    <property type="entry name" value="Methylase_S"/>
    <property type="match status" value="1"/>
</dbReference>
<accession>A0A150J1V2</accession>
<evidence type="ECO:0000313" key="6">
    <source>
        <dbReference type="EMBL" id="KYC51209.1"/>
    </source>
</evidence>
<keyword evidence="3" id="KW-0238">DNA-binding</keyword>
<dbReference type="GO" id="GO:0009307">
    <property type="term" value="P:DNA restriction-modification system"/>
    <property type="evidence" value="ECO:0007669"/>
    <property type="project" value="UniProtKB-KW"/>
</dbReference>
<dbReference type="AlphaFoldDB" id="A0A150J1V2"/>
<feature type="region of interest" description="Disordered" evidence="4">
    <location>
        <begin position="234"/>
        <end position="258"/>
    </location>
</feature>
<feature type="domain" description="Type I restriction modification DNA specificity" evidence="5">
    <location>
        <begin position="23"/>
        <end position="180"/>
    </location>
</feature>
<name>A0A150J1V2_9EURY</name>
<dbReference type="InterPro" id="IPR000055">
    <property type="entry name" value="Restrct_endonuc_typeI_TRD"/>
</dbReference>
<comment type="similarity">
    <text evidence="1">Belongs to the type-I restriction system S methylase family.</text>
</comment>
<evidence type="ECO:0000256" key="4">
    <source>
        <dbReference type="SAM" id="MobiDB-lite"/>
    </source>
</evidence>
<proteinExistence type="inferred from homology"/>
<evidence type="ECO:0000256" key="2">
    <source>
        <dbReference type="ARBA" id="ARBA00022747"/>
    </source>
</evidence>
<protein>
    <submittedName>
        <fullName evidence="6">Type-1 restriction enzyme MjaXIP specificity protein</fullName>
    </submittedName>
</protein>
<keyword evidence="2" id="KW-0680">Restriction system</keyword>
<reference evidence="6 7" key="1">
    <citation type="journal article" date="2016" name="ISME J.">
        <title>Chasing the elusive Euryarchaeota class WSA2: genomes reveal a uniquely fastidious methyl-reducing methanogen.</title>
        <authorList>
            <person name="Nobu M.K."/>
            <person name="Narihiro T."/>
            <person name="Kuroda K."/>
            <person name="Mei R."/>
            <person name="Liu W.T."/>
        </authorList>
    </citation>
    <scope>NUCLEOTIDE SEQUENCE [LARGE SCALE GENOMIC DNA]</scope>
    <source>
        <strain evidence="6">U1lsi0528_Bin055</strain>
    </source>
</reference>
<dbReference type="EMBL" id="LNGC01000062">
    <property type="protein sequence ID" value="KYC51209.1"/>
    <property type="molecule type" value="Genomic_DNA"/>
</dbReference>
<organism evidence="6 7">
    <name type="scientific">Candidatus Methanofastidiosum methylothiophilum</name>
    <dbReference type="NCBI Taxonomy" id="1705564"/>
    <lineage>
        <taxon>Archaea</taxon>
        <taxon>Methanobacteriati</taxon>
        <taxon>Methanobacteriota</taxon>
        <taxon>Stenosarchaea group</taxon>
        <taxon>Candidatus Methanofastidiosia</taxon>
        <taxon>Candidatus Methanofastidiosales</taxon>
        <taxon>Candidatus Methanofastidiosaceae</taxon>
        <taxon>Candidatus Methanofastidiosum</taxon>
    </lineage>
</organism>
<evidence type="ECO:0000313" key="7">
    <source>
        <dbReference type="Proteomes" id="UP000075398"/>
    </source>
</evidence>
<dbReference type="InterPro" id="IPR044946">
    <property type="entry name" value="Restrct_endonuc_typeI_TRD_sf"/>
</dbReference>